<dbReference type="EMBL" id="CDMZ01004957">
    <property type="protein sequence ID" value="CEM51474.1"/>
    <property type="molecule type" value="Genomic_DNA"/>
</dbReference>
<dbReference type="VEuPathDB" id="CryptoDB:Cvel_10648"/>
<feature type="signal peptide" evidence="1">
    <location>
        <begin position="1"/>
        <end position="19"/>
    </location>
</feature>
<gene>
    <name evidence="2" type="ORF">Cvel_10648</name>
</gene>
<sequence length="212" mass="22735">MLFLRSVCSVCLLTVSAFGAVDLKELGSFGDKLNLTGKFDFDLPGLDLFGKDSKDKVGSKKKLCECDKGANLTCDSVDQDLTEFGSTSRIVACDALLEIPAQQPCEIFVTVFNLTGCDAILDDLTTLDLSAQVSVGGVPIEGVQITLGDGDSLMPNQIAVSPVTANGDDFENRVMPPTNITTTLNIETDKCFFTASSTHEVVQLLGQDRRRI</sequence>
<evidence type="ECO:0000313" key="2">
    <source>
        <dbReference type="EMBL" id="CEM51474.1"/>
    </source>
</evidence>
<reference evidence="2" key="1">
    <citation type="submission" date="2014-11" db="EMBL/GenBank/DDBJ databases">
        <authorList>
            <person name="Otto D Thomas"/>
            <person name="Naeem Raeece"/>
        </authorList>
    </citation>
    <scope>NUCLEOTIDE SEQUENCE</scope>
</reference>
<evidence type="ECO:0000256" key="1">
    <source>
        <dbReference type="SAM" id="SignalP"/>
    </source>
</evidence>
<dbReference type="PhylomeDB" id="A0A0G4I3D7"/>
<protein>
    <submittedName>
        <fullName evidence="2">Uncharacterized protein</fullName>
    </submittedName>
</protein>
<proteinExistence type="predicted"/>
<accession>A0A0G4I3D7</accession>
<keyword evidence="1" id="KW-0732">Signal</keyword>
<dbReference type="AlphaFoldDB" id="A0A0G4I3D7"/>
<feature type="chain" id="PRO_5005192090" evidence="1">
    <location>
        <begin position="20"/>
        <end position="212"/>
    </location>
</feature>
<name>A0A0G4I3D7_9ALVE</name>
<organism evidence="2">
    <name type="scientific">Chromera velia CCMP2878</name>
    <dbReference type="NCBI Taxonomy" id="1169474"/>
    <lineage>
        <taxon>Eukaryota</taxon>
        <taxon>Sar</taxon>
        <taxon>Alveolata</taxon>
        <taxon>Colpodellida</taxon>
        <taxon>Chromeraceae</taxon>
        <taxon>Chromera</taxon>
    </lineage>
</organism>